<dbReference type="PANTHER" id="PTHR22872">
    <property type="entry name" value="BTK-BINDING PROTEIN-RELATED"/>
    <property type="match status" value="1"/>
</dbReference>
<evidence type="ECO:0000313" key="3">
    <source>
        <dbReference type="EMBL" id="KAF7257823.1"/>
    </source>
</evidence>
<dbReference type="EMBL" id="JTDE01002130">
    <property type="protein sequence ID" value="KAF7257823.1"/>
    <property type="molecule type" value="Genomic_DNA"/>
</dbReference>
<dbReference type="InterPro" id="IPR000408">
    <property type="entry name" value="Reg_chr_condens"/>
</dbReference>
<keyword evidence="4" id="KW-1185">Reference proteome</keyword>
<name>A0A8S9YXM8_9TREM</name>
<dbReference type="InterPro" id="IPR009091">
    <property type="entry name" value="RCC1/BLIP-II"/>
</dbReference>
<evidence type="ECO:0000313" key="4">
    <source>
        <dbReference type="Proteomes" id="UP000822476"/>
    </source>
</evidence>
<comment type="caution">
    <text evidence="3">The sequence shown here is derived from an EMBL/GenBank/DDBJ whole genome shotgun (WGS) entry which is preliminary data.</text>
</comment>
<sequence>YFLWIKPYNFCHSSEKIIWQLFSDCFCTLNLPNLKLHEISTEYKSTLFACGKNDHGQLGVETAQQALVRPQKLIGWDSQNEIQRLYANADISAVLTFAGDLFTFGSNEFGQLGRPTRNSADCLHPTKVILPGLCMTLGLGYRHAIAAIVQTIANRKDSVRTIHLVSWGQINGGRLGFSKSDLAVSRQEARTANNWIMDRNGRELTSEVNPNSLGVNETERVRHYMGPTVR</sequence>
<dbReference type="AlphaFoldDB" id="A0A8S9YXM8"/>
<dbReference type="SUPFAM" id="SSF50985">
    <property type="entry name" value="RCC1/BLIP-II"/>
    <property type="match status" value="1"/>
</dbReference>
<dbReference type="Pfam" id="PF00415">
    <property type="entry name" value="RCC1"/>
    <property type="match status" value="1"/>
</dbReference>
<gene>
    <name evidence="3" type="ORF">EG68_05227</name>
</gene>
<dbReference type="Proteomes" id="UP000822476">
    <property type="component" value="Unassembled WGS sequence"/>
</dbReference>
<organism evidence="3 4">
    <name type="scientific">Paragonimus skrjabini miyazakii</name>
    <dbReference type="NCBI Taxonomy" id="59628"/>
    <lineage>
        <taxon>Eukaryota</taxon>
        <taxon>Metazoa</taxon>
        <taxon>Spiralia</taxon>
        <taxon>Lophotrochozoa</taxon>
        <taxon>Platyhelminthes</taxon>
        <taxon>Trematoda</taxon>
        <taxon>Digenea</taxon>
        <taxon>Plagiorchiida</taxon>
        <taxon>Troglotremata</taxon>
        <taxon>Troglotrematidae</taxon>
        <taxon>Paragonimus</taxon>
    </lineage>
</organism>
<accession>A0A8S9YXM8</accession>
<keyword evidence="1" id="KW-0677">Repeat</keyword>
<proteinExistence type="predicted"/>
<dbReference type="Gene3D" id="2.130.10.30">
    <property type="entry name" value="Regulator of chromosome condensation 1/beta-lactamase-inhibitor protein II"/>
    <property type="match status" value="1"/>
</dbReference>
<evidence type="ECO:0000256" key="2">
    <source>
        <dbReference type="PROSITE-ProRule" id="PRU00235"/>
    </source>
</evidence>
<evidence type="ECO:0000256" key="1">
    <source>
        <dbReference type="ARBA" id="ARBA00022737"/>
    </source>
</evidence>
<dbReference type="PROSITE" id="PS50012">
    <property type="entry name" value="RCC1_3"/>
    <property type="match status" value="1"/>
</dbReference>
<protein>
    <submittedName>
        <fullName evidence="3">Uncharacterized protein</fullName>
    </submittedName>
</protein>
<reference evidence="3" key="1">
    <citation type="submission" date="2019-07" db="EMBL/GenBank/DDBJ databases">
        <title>Annotation for the trematode Paragonimus miyazaki's.</title>
        <authorList>
            <person name="Choi Y.-J."/>
        </authorList>
    </citation>
    <scope>NUCLEOTIDE SEQUENCE</scope>
    <source>
        <strain evidence="3">Japan</strain>
    </source>
</reference>
<dbReference type="InterPro" id="IPR051625">
    <property type="entry name" value="Signaling_Regulatory_Domain"/>
</dbReference>
<feature type="non-terminal residue" evidence="3">
    <location>
        <position position="1"/>
    </location>
</feature>
<feature type="repeat" description="RCC1" evidence="2">
    <location>
        <begin position="99"/>
        <end position="150"/>
    </location>
</feature>
<dbReference type="OrthoDB" id="10256179at2759"/>